<reference evidence="2 3" key="1">
    <citation type="journal article" date="2024" name="G3 (Bethesda)">
        <title>Genome assembly of Hibiscus sabdariffa L. provides insights into metabolisms of medicinal natural products.</title>
        <authorList>
            <person name="Kim T."/>
        </authorList>
    </citation>
    <scope>NUCLEOTIDE SEQUENCE [LARGE SCALE GENOMIC DNA]</scope>
    <source>
        <strain evidence="2">TK-2024</strain>
        <tissue evidence="2">Old leaves</tissue>
    </source>
</reference>
<feature type="compositionally biased region" description="Polar residues" evidence="1">
    <location>
        <begin position="7"/>
        <end position="27"/>
    </location>
</feature>
<evidence type="ECO:0000256" key="1">
    <source>
        <dbReference type="SAM" id="MobiDB-lite"/>
    </source>
</evidence>
<evidence type="ECO:0000313" key="2">
    <source>
        <dbReference type="EMBL" id="KAK8512356.1"/>
    </source>
</evidence>
<organism evidence="2 3">
    <name type="scientific">Hibiscus sabdariffa</name>
    <name type="common">roselle</name>
    <dbReference type="NCBI Taxonomy" id="183260"/>
    <lineage>
        <taxon>Eukaryota</taxon>
        <taxon>Viridiplantae</taxon>
        <taxon>Streptophyta</taxon>
        <taxon>Embryophyta</taxon>
        <taxon>Tracheophyta</taxon>
        <taxon>Spermatophyta</taxon>
        <taxon>Magnoliopsida</taxon>
        <taxon>eudicotyledons</taxon>
        <taxon>Gunneridae</taxon>
        <taxon>Pentapetalae</taxon>
        <taxon>rosids</taxon>
        <taxon>malvids</taxon>
        <taxon>Malvales</taxon>
        <taxon>Malvaceae</taxon>
        <taxon>Malvoideae</taxon>
        <taxon>Hibiscus</taxon>
    </lineage>
</organism>
<comment type="caution">
    <text evidence="2">The sequence shown here is derived from an EMBL/GenBank/DDBJ whole genome shotgun (WGS) entry which is preliminary data.</text>
</comment>
<feature type="compositionally biased region" description="Polar residues" evidence="1">
    <location>
        <begin position="81"/>
        <end position="92"/>
    </location>
</feature>
<name>A0ABR2BZ07_9ROSI</name>
<accession>A0ABR2BZ07</accession>
<gene>
    <name evidence="2" type="ORF">V6N12_032076</name>
</gene>
<dbReference type="EMBL" id="JBBPBM010000074">
    <property type="protein sequence ID" value="KAK8512356.1"/>
    <property type="molecule type" value="Genomic_DNA"/>
</dbReference>
<feature type="region of interest" description="Disordered" evidence="1">
    <location>
        <begin position="120"/>
        <end position="142"/>
    </location>
</feature>
<keyword evidence="3" id="KW-1185">Reference proteome</keyword>
<sequence length="142" mass="15329">MAGFQSPPVQLTSSVPYVQARNESAAESHSMVPDGHHGSNEENQSDHLNQSAHSSHDCQSPSVGNADQIQGAESSHEPDNDSNSEQVAVNVQSEKEEQVDLNPIEEVMDQSQWAVEEVMPAASDAQPVQSIPTAINIHPMKH</sequence>
<proteinExistence type="predicted"/>
<protein>
    <submittedName>
        <fullName evidence="2">Uncharacterized protein</fullName>
    </submittedName>
</protein>
<evidence type="ECO:0000313" key="3">
    <source>
        <dbReference type="Proteomes" id="UP001472677"/>
    </source>
</evidence>
<dbReference type="Proteomes" id="UP001472677">
    <property type="component" value="Unassembled WGS sequence"/>
</dbReference>
<feature type="region of interest" description="Disordered" evidence="1">
    <location>
        <begin position="1"/>
        <end position="104"/>
    </location>
</feature>
<feature type="compositionally biased region" description="Polar residues" evidence="1">
    <location>
        <begin position="46"/>
        <end position="73"/>
    </location>
</feature>